<evidence type="ECO:0000256" key="3">
    <source>
        <dbReference type="ARBA" id="ARBA00004406"/>
    </source>
</evidence>
<feature type="binding site" description="axial binding residue" evidence="13">
    <location>
        <position position="470"/>
    </location>
    <ligand>
        <name>heme</name>
        <dbReference type="ChEBI" id="CHEBI:30413"/>
    </ligand>
    <ligandPart>
        <name>Fe</name>
        <dbReference type="ChEBI" id="CHEBI:18248"/>
    </ligandPart>
</feature>
<evidence type="ECO:0000256" key="9">
    <source>
        <dbReference type="ARBA" id="ARBA00023002"/>
    </source>
</evidence>
<proteinExistence type="inferred from homology"/>
<reference evidence="14 15" key="1">
    <citation type="journal article" date="2016" name="Genome Biol. Evol.">
        <title>Gene Family Evolution Reflects Adaptation to Soil Environmental Stressors in the Genome of the Collembolan Orchesella cincta.</title>
        <authorList>
            <person name="Faddeeva-Vakhrusheva A."/>
            <person name="Derks M.F."/>
            <person name="Anvar S.Y."/>
            <person name="Agamennone V."/>
            <person name="Suring W."/>
            <person name="Smit S."/>
            <person name="van Straalen N.M."/>
            <person name="Roelofs D."/>
        </authorList>
    </citation>
    <scope>NUCLEOTIDE SEQUENCE [LARGE SCALE GENOMIC DNA]</scope>
    <source>
        <tissue evidence="14">Mixed pool</tissue>
    </source>
</reference>
<dbReference type="FunFam" id="1.10.630.10:FF:000182">
    <property type="entry name" value="Cytochrome P450 3A4"/>
    <property type="match status" value="1"/>
</dbReference>
<dbReference type="STRING" id="48709.A0A1D2MN11"/>
<dbReference type="PRINTS" id="PR00463">
    <property type="entry name" value="EP450I"/>
</dbReference>
<dbReference type="CDD" id="cd11056">
    <property type="entry name" value="CYP6-like"/>
    <property type="match status" value="1"/>
</dbReference>
<gene>
    <name evidence="14" type="ORF">Ocin01_12356</name>
</gene>
<evidence type="ECO:0000256" key="6">
    <source>
        <dbReference type="ARBA" id="ARBA00022723"/>
    </source>
</evidence>
<evidence type="ECO:0000256" key="10">
    <source>
        <dbReference type="ARBA" id="ARBA00023004"/>
    </source>
</evidence>
<keyword evidence="9" id="KW-0560">Oxidoreductase</keyword>
<evidence type="ECO:0000256" key="2">
    <source>
        <dbReference type="ARBA" id="ARBA00004174"/>
    </source>
</evidence>
<keyword evidence="6 13" id="KW-0479">Metal-binding</keyword>
<keyword evidence="12" id="KW-0472">Membrane</keyword>
<dbReference type="InterPro" id="IPR002401">
    <property type="entry name" value="Cyt_P450_E_grp-I"/>
</dbReference>
<dbReference type="Gene3D" id="1.10.630.10">
    <property type="entry name" value="Cytochrome P450"/>
    <property type="match status" value="1"/>
</dbReference>
<evidence type="ECO:0000256" key="1">
    <source>
        <dbReference type="ARBA" id="ARBA00001971"/>
    </source>
</evidence>
<organism evidence="14 15">
    <name type="scientific">Orchesella cincta</name>
    <name type="common">Springtail</name>
    <name type="synonym">Podura cincta</name>
    <dbReference type="NCBI Taxonomy" id="48709"/>
    <lineage>
        <taxon>Eukaryota</taxon>
        <taxon>Metazoa</taxon>
        <taxon>Ecdysozoa</taxon>
        <taxon>Arthropoda</taxon>
        <taxon>Hexapoda</taxon>
        <taxon>Collembola</taxon>
        <taxon>Entomobryomorpha</taxon>
        <taxon>Entomobryoidea</taxon>
        <taxon>Orchesellidae</taxon>
        <taxon>Orchesellinae</taxon>
        <taxon>Orchesella</taxon>
    </lineage>
</organism>
<keyword evidence="10 13" id="KW-0408">Iron</keyword>
<accession>A0A1D2MN11</accession>
<keyword evidence="7" id="KW-0256">Endoplasmic reticulum</keyword>
<comment type="caution">
    <text evidence="14">The sequence shown here is derived from an EMBL/GenBank/DDBJ whole genome shotgun (WGS) entry which is preliminary data.</text>
</comment>
<dbReference type="SUPFAM" id="SSF48264">
    <property type="entry name" value="Cytochrome P450"/>
    <property type="match status" value="1"/>
</dbReference>
<evidence type="ECO:0000313" key="14">
    <source>
        <dbReference type="EMBL" id="ODM94328.1"/>
    </source>
</evidence>
<dbReference type="Proteomes" id="UP000094527">
    <property type="component" value="Unassembled WGS sequence"/>
</dbReference>
<dbReference type="GO" id="GO:0016705">
    <property type="term" value="F:oxidoreductase activity, acting on paired donors, with incorporation or reduction of molecular oxygen"/>
    <property type="evidence" value="ECO:0007669"/>
    <property type="project" value="InterPro"/>
</dbReference>
<evidence type="ECO:0000256" key="4">
    <source>
        <dbReference type="ARBA" id="ARBA00010617"/>
    </source>
</evidence>
<name>A0A1D2MN11_ORCCI</name>
<dbReference type="OMA" id="FHIETAP"/>
<comment type="subcellular location">
    <subcellularLocation>
        <location evidence="3">Endoplasmic reticulum membrane</location>
        <topology evidence="3">Peripheral membrane protein</topology>
    </subcellularLocation>
    <subcellularLocation>
        <location evidence="2">Microsome membrane</location>
        <topology evidence="2">Peripheral membrane protein</topology>
    </subcellularLocation>
</comment>
<protein>
    <submittedName>
        <fullName evidence="14">Cytochrome P450 9e2</fullName>
    </submittedName>
</protein>
<keyword evidence="15" id="KW-1185">Reference proteome</keyword>
<evidence type="ECO:0000256" key="7">
    <source>
        <dbReference type="ARBA" id="ARBA00022824"/>
    </source>
</evidence>
<evidence type="ECO:0000313" key="15">
    <source>
        <dbReference type="Proteomes" id="UP000094527"/>
    </source>
</evidence>
<evidence type="ECO:0000256" key="13">
    <source>
        <dbReference type="PIRSR" id="PIRSR602401-1"/>
    </source>
</evidence>
<dbReference type="GO" id="GO:0020037">
    <property type="term" value="F:heme binding"/>
    <property type="evidence" value="ECO:0007669"/>
    <property type="project" value="InterPro"/>
</dbReference>
<dbReference type="PANTHER" id="PTHR24292:SF54">
    <property type="entry name" value="CYP9F3-RELATED"/>
    <property type="match status" value="1"/>
</dbReference>
<dbReference type="InterPro" id="IPR036396">
    <property type="entry name" value="Cyt_P450_sf"/>
</dbReference>
<dbReference type="Pfam" id="PF00067">
    <property type="entry name" value="p450"/>
    <property type="match status" value="1"/>
</dbReference>
<dbReference type="OrthoDB" id="2789670at2759"/>
<evidence type="ECO:0000256" key="5">
    <source>
        <dbReference type="ARBA" id="ARBA00022617"/>
    </source>
</evidence>
<keyword evidence="11" id="KW-0503">Monooxygenase</keyword>
<comment type="similarity">
    <text evidence="4">Belongs to the cytochrome P450 family.</text>
</comment>
<keyword evidence="5 13" id="KW-0349">Heme</keyword>
<sequence>MWTALVLVAVSSVLIYYFARSPNKYWKKYGVYQLNSSLADMFYTIIGKKSMMDTDLVKYKLLEENGQKYGGFVDISGPSIIVRDLDILKKIMIKDFDHFVDRRPFFNSKHEPILQKTLVSLLGDEWKGVRQSLTQTFTTGKIRRMMTIFNDVANQWVDHFKEEIQKGSKDSIEIEAQKETTQLTVENIMSAVFGLNAGVIRDPKSVFARNAHEITNFTFIRVIKFGISFNFPWLVDLLGFEVFDRKSMRFFEQIMSQGLQARMSGEIKRNDFMQLIAEARRGELKDDDELNDFEKDAQIKGGPGTKKNYLNDDTIAYGQLLGFFFAGFSTSSNVVSLAAYALAVHQDVQEKLREEVDSKLFKDGDTKKDIDYDELNGLVYMDMFLSEVLRKWPPLGRLERKCVKDYHDQESGLQMPKGTLIAIPISSLHNDPQYYEYPDKFYPEHFTANVKLKEILLLICPLETVCPRNCIGMRFAVVQIKSALAHLVHRFHIETAPSTLVPVQSREVGFGIQAPDNLKLKLRLRQK</sequence>
<dbReference type="GO" id="GO:0004497">
    <property type="term" value="F:monooxygenase activity"/>
    <property type="evidence" value="ECO:0007669"/>
    <property type="project" value="UniProtKB-KW"/>
</dbReference>
<evidence type="ECO:0000256" key="11">
    <source>
        <dbReference type="ARBA" id="ARBA00023033"/>
    </source>
</evidence>
<dbReference type="GO" id="GO:0005789">
    <property type="term" value="C:endoplasmic reticulum membrane"/>
    <property type="evidence" value="ECO:0007669"/>
    <property type="project" value="UniProtKB-SubCell"/>
</dbReference>
<comment type="cofactor">
    <cofactor evidence="1 13">
        <name>heme</name>
        <dbReference type="ChEBI" id="CHEBI:30413"/>
    </cofactor>
</comment>
<dbReference type="GO" id="GO:0005506">
    <property type="term" value="F:iron ion binding"/>
    <property type="evidence" value="ECO:0007669"/>
    <property type="project" value="InterPro"/>
</dbReference>
<evidence type="ECO:0000256" key="8">
    <source>
        <dbReference type="ARBA" id="ARBA00022848"/>
    </source>
</evidence>
<dbReference type="InterPro" id="IPR050476">
    <property type="entry name" value="Insect_CytP450_Detox"/>
</dbReference>
<dbReference type="EMBL" id="LJIJ01000823">
    <property type="protein sequence ID" value="ODM94328.1"/>
    <property type="molecule type" value="Genomic_DNA"/>
</dbReference>
<evidence type="ECO:0000256" key="12">
    <source>
        <dbReference type="ARBA" id="ARBA00023136"/>
    </source>
</evidence>
<dbReference type="AlphaFoldDB" id="A0A1D2MN11"/>
<dbReference type="PANTHER" id="PTHR24292">
    <property type="entry name" value="CYTOCHROME P450"/>
    <property type="match status" value="1"/>
</dbReference>
<dbReference type="InterPro" id="IPR001128">
    <property type="entry name" value="Cyt_P450"/>
</dbReference>
<keyword evidence="8" id="KW-0492">Microsome</keyword>